<feature type="transmembrane region" description="Helical" evidence="2">
    <location>
        <begin position="85"/>
        <end position="103"/>
    </location>
</feature>
<evidence type="ECO:0000256" key="1">
    <source>
        <dbReference type="SAM" id="MobiDB-lite"/>
    </source>
</evidence>
<dbReference type="Proteomes" id="UP001317870">
    <property type="component" value="Chromosome"/>
</dbReference>
<feature type="transmembrane region" description="Helical" evidence="2">
    <location>
        <begin position="124"/>
        <end position="143"/>
    </location>
</feature>
<keyword evidence="2" id="KW-0472">Membrane</keyword>
<sequence>MLPAAEPAGAVGAGTDPVPGSPGTTVPIRPLSFRELLDVPFALIQANVRALAGLSVTGLVLAEAVVVAVTAGVSELTDGSDPGTAWAAILSTAACAWLLRFVLRGTTVALGLATVGGAPIDRRAALRRFGATLGPLLVFQLLFTVVGVAVLTVGSVLIVTLPLAAIWLGRLRAGRWVAVPVLFVERTSHRDGIARAKLLAEGAEWPTTGLWIVQRALFALLAVPVLAIPLFVSDFSGTHRWPVIVLTTSAVLLLTAFGEVVEGSSRVVCYVDRRCRREGLDIRIRRQEAR</sequence>
<accession>A0ABN6UG87</accession>
<keyword evidence="4" id="KW-1185">Reference proteome</keyword>
<name>A0ABN6UG87_9NOCA</name>
<feature type="region of interest" description="Disordered" evidence="1">
    <location>
        <begin position="1"/>
        <end position="22"/>
    </location>
</feature>
<evidence type="ECO:0000313" key="4">
    <source>
        <dbReference type="Proteomes" id="UP001317870"/>
    </source>
</evidence>
<keyword evidence="2" id="KW-1133">Transmembrane helix</keyword>
<feature type="compositionally biased region" description="Low complexity" evidence="1">
    <location>
        <begin position="1"/>
        <end position="14"/>
    </location>
</feature>
<proteinExistence type="predicted"/>
<keyword evidence="2" id="KW-0812">Transmembrane</keyword>
<evidence type="ECO:0000256" key="2">
    <source>
        <dbReference type="SAM" id="Phobius"/>
    </source>
</evidence>
<feature type="transmembrane region" description="Helical" evidence="2">
    <location>
        <begin position="149"/>
        <end position="168"/>
    </location>
</feature>
<evidence type="ECO:0000313" key="3">
    <source>
        <dbReference type="EMBL" id="BDU03411.1"/>
    </source>
</evidence>
<dbReference type="EMBL" id="AP026978">
    <property type="protein sequence ID" value="BDU03411.1"/>
    <property type="molecule type" value="Genomic_DNA"/>
</dbReference>
<organism evidence="3 4">
    <name type="scientific">Nocardia sputorum</name>
    <dbReference type="NCBI Taxonomy" id="2984338"/>
    <lineage>
        <taxon>Bacteria</taxon>
        <taxon>Bacillati</taxon>
        <taxon>Actinomycetota</taxon>
        <taxon>Actinomycetes</taxon>
        <taxon>Mycobacteriales</taxon>
        <taxon>Nocardiaceae</taxon>
        <taxon>Nocardia</taxon>
    </lineage>
</organism>
<feature type="transmembrane region" description="Helical" evidence="2">
    <location>
        <begin position="239"/>
        <end position="257"/>
    </location>
</feature>
<feature type="transmembrane region" description="Helical" evidence="2">
    <location>
        <begin position="50"/>
        <end position="73"/>
    </location>
</feature>
<feature type="transmembrane region" description="Helical" evidence="2">
    <location>
        <begin position="216"/>
        <end position="233"/>
    </location>
</feature>
<protein>
    <recommendedName>
        <fullName evidence="5">Glycerophosphoryl diester phosphodiesterase membrane domain-containing protein</fullName>
    </recommendedName>
</protein>
<gene>
    <name evidence="3" type="ORF">IFM12276_64390</name>
</gene>
<reference evidence="3 4" key="1">
    <citation type="submission" date="2022-11" db="EMBL/GenBank/DDBJ databases">
        <title>Genome Sequencing of Nocardia sp. ON39_IFM12276 and assembly.</title>
        <authorList>
            <person name="Shimojima M."/>
            <person name="Toyokawa M."/>
            <person name="Uesaka K."/>
        </authorList>
    </citation>
    <scope>NUCLEOTIDE SEQUENCE [LARGE SCALE GENOMIC DNA]</scope>
    <source>
        <strain evidence="3 4">IFM 12276</strain>
    </source>
</reference>
<evidence type="ECO:0008006" key="5">
    <source>
        <dbReference type="Google" id="ProtNLM"/>
    </source>
</evidence>